<dbReference type="Gene3D" id="6.10.140.530">
    <property type="match status" value="1"/>
</dbReference>
<gene>
    <name evidence="1" type="ORF">M23134_00913</name>
</gene>
<accession>A2A0C9</accession>
<proteinExistence type="predicted"/>
<reference evidence="1 2" key="1">
    <citation type="submission" date="2007-01" db="EMBL/GenBank/DDBJ databases">
        <authorList>
            <person name="Haygood M."/>
            <person name="Podell S."/>
            <person name="Anderson C."/>
            <person name="Hopkinson B."/>
            <person name="Roe K."/>
            <person name="Barbeau K."/>
            <person name="Gaasterland T."/>
            <person name="Ferriera S."/>
            <person name="Johnson J."/>
            <person name="Kravitz S."/>
            <person name="Beeson K."/>
            <person name="Sutton G."/>
            <person name="Rogers Y.-H."/>
            <person name="Friedman R."/>
            <person name="Frazier M."/>
            <person name="Venter J.C."/>
        </authorList>
    </citation>
    <scope>NUCLEOTIDE SEQUENCE [LARGE SCALE GENOMIC DNA]</scope>
    <source>
        <strain evidence="1 2">ATCC 23134</strain>
    </source>
</reference>
<dbReference type="AlphaFoldDB" id="A2A0C9"/>
<dbReference type="EMBL" id="AAWS01000098">
    <property type="protein sequence ID" value="EAY23904.1"/>
    <property type="molecule type" value="Genomic_DNA"/>
</dbReference>
<keyword evidence="2" id="KW-1185">Reference proteome</keyword>
<evidence type="ECO:0000313" key="2">
    <source>
        <dbReference type="Proteomes" id="UP000004095"/>
    </source>
</evidence>
<comment type="caution">
    <text evidence="1">The sequence shown here is derived from an EMBL/GenBank/DDBJ whole genome shotgun (WGS) entry which is preliminary data.</text>
</comment>
<organism evidence="1 2">
    <name type="scientific">Microscilla marina ATCC 23134</name>
    <dbReference type="NCBI Taxonomy" id="313606"/>
    <lineage>
        <taxon>Bacteria</taxon>
        <taxon>Pseudomonadati</taxon>
        <taxon>Bacteroidota</taxon>
        <taxon>Cytophagia</taxon>
        <taxon>Cytophagales</taxon>
        <taxon>Microscillaceae</taxon>
        <taxon>Microscilla</taxon>
    </lineage>
</organism>
<name>A2A0C9_MICM2</name>
<evidence type="ECO:0008006" key="3">
    <source>
        <dbReference type="Google" id="ProtNLM"/>
    </source>
</evidence>
<protein>
    <recommendedName>
        <fullName evidence="3">Helicase-associated domain-containing protein</fullName>
    </recommendedName>
</protein>
<sequence length="85" mass="10425">MIEDWNYKKRLPSLAKYRLWKSFIEIVLKKYRVPDNKEFAALRSWLFTQRLRFRRGQLAQHFIDLLEELDPAWKESNRGNPTKTK</sequence>
<evidence type="ECO:0000313" key="1">
    <source>
        <dbReference type="EMBL" id="EAY23904.1"/>
    </source>
</evidence>
<dbReference type="Proteomes" id="UP000004095">
    <property type="component" value="Unassembled WGS sequence"/>
</dbReference>